<evidence type="ECO:0000313" key="3">
    <source>
        <dbReference type="Proteomes" id="UP000198755"/>
    </source>
</evidence>
<keyword evidence="3" id="KW-1185">Reference proteome</keyword>
<evidence type="ECO:0000256" key="1">
    <source>
        <dbReference type="SAM" id="Phobius"/>
    </source>
</evidence>
<gene>
    <name evidence="2" type="ORF">SAMN05444581_102312</name>
</gene>
<dbReference type="EMBL" id="FOSN01000002">
    <property type="protein sequence ID" value="SFK13635.1"/>
    <property type="molecule type" value="Genomic_DNA"/>
</dbReference>
<dbReference type="OrthoDB" id="8199869at2"/>
<keyword evidence="1" id="KW-0472">Membrane</keyword>
<dbReference type="AlphaFoldDB" id="A0A1I3X1S5"/>
<protein>
    <submittedName>
        <fullName evidence="2">Uncharacterized protein</fullName>
    </submittedName>
</protein>
<name>A0A1I3X1S5_9HYPH</name>
<keyword evidence="1" id="KW-0812">Transmembrane</keyword>
<dbReference type="Proteomes" id="UP000198755">
    <property type="component" value="Unassembled WGS sequence"/>
</dbReference>
<proteinExistence type="predicted"/>
<keyword evidence="1" id="KW-1133">Transmembrane helix</keyword>
<accession>A0A1I3X1S5</accession>
<feature type="transmembrane region" description="Helical" evidence="1">
    <location>
        <begin position="25"/>
        <end position="46"/>
    </location>
</feature>
<organism evidence="2 3">
    <name type="scientific">Methylocapsa palsarum</name>
    <dbReference type="NCBI Taxonomy" id="1612308"/>
    <lineage>
        <taxon>Bacteria</taxon>
        <taxon>Pseudomonadati</taxon>
        <taxon>Pseudomonadota</taxon>
        <taxon>Alphaproteobacteria</taxon>
        <taxon>Hyphomicrobiales</taxon>
        <taxon>Beijerinckiaceae</taxon>
        <taxon>Methylocapsa</taxon>
    </lineage>
</organism>
<evidence type="ECO:0000313" key="2">
    <source>
        <dbReference type="EMBL" id="SFK13635.1"/>
    </source>
</evidence>
<dbReference type="RefSeq" id="WP_091678558.1">
    <property type="nucleotide sequence ID" value="NZ_FOSN01000002.1"/>
</dbReference>
<reference evidence="2 3" key="1">
    <citation type="submission" date="2016-10" db="EMBL/GenBank/DDBJ databases">
        <authorList>
            <person name="de Groot N.N."/>
        </authorList>
    </citation>
    <scope>NUCLEOTIDE SEQUENCE [LARGE SCALE GENOMIC DNA]</scope>
    <source>
        <strain evidence="2 3">NE2</strain>
    </source>
</reference>
<dbReference type="STRING" id="1612308.SAMN05444581_102312"/>
<sequence>MLDTRVKDWTTEPHGAAVELTYSTLWRTFGVFLILAAAIWLSLYAISKSFPFVQNGATAIAEEKQILALNPHMFAPGDKIRVIAFGNSKTLAGFRPSVFSSQVGSESSAENLAIPGDSRFLDLLETALTHGAAPTHVFLQTLPLPEDEADRSQSPWNYFLDNKKMVKLLFPFRPFIRDAIIFAFESRSAGSLTAQYRSNASQIEKMREERGYYFIKSQSHYAGDRLPDGYSLPTDTPNKVATRNVDTNDPYFQRLMRLADQYDFQIVLIPTAYRPGEFAEAPPIDAESVKALKSFPRVHVVGPAYWIYDLAEFSDPVHLNMHGAERYSKQLAALFQGQIAARR</sequence>